<dbReference type="Proteomes" id="UP000728032">
    <property type="component" value="Unassembled WGS sequence"/>
</dbReference>
<accession>A0A7R9MAL7</accession>
<dbReference type="SUPFAM" id="SSF81321">
    <property type="entry name" value="Family A G protein-coupled receptor-like"/>
    <property type="match status" value="1"/>
</dbReference>
<dbReference type="InterPro" id="IPR017452">
    <property type="entry name" value="GPCR_Rhodpsn_7TM"/>
</dbReference>
<proteinExistence type="inferred from homology"/>
<evidence type="ECO:0000256" key="4">
    <source>
        <dbReference type="ARBA" id="ARBA00022692"/>
    </source>
</evidence>
<evidence type="ECO:0000256" key="3">
    <source>
        <dbReference type="ARBA" id="ARBA00022475"/>
    </source>
</evidence>
<dbReference type="GO" id="GO:0071880">
    <property type="term" value="P:adenylate cyclase-activating adrenergic receptor signaling pathway"/>
    <property type="evidence" value="ECO:0007669"/>
    <property type="project" value="TreeGrafter"/>
</dbReference>
<feature type="transmembrane region" description="Helical" evidence="11">
    <location>
        <begin position="325"/>
        <end position="348"/>
    </location>
</feature>
<evidence type="ECO:0000313" key="14">
    <source>
        <dbReference type="Proteomes" id="UP000728032"/>
    </source>
</evidence>
<comment type="similarity">
    <text evidence="2 10">Belongs to the G-protein coupled receptor 1 family.</text>
</comment>
<comment type="subcellular location">
    <subcellularLocation>
        <location evidence="1">Cell membrane</location>
        <topology evidence="1">Multi-pass membrane protein</topology>
    </subcellularLocation>
</comment>
<evidence type="ECO:0000256" key="11">
    <source>
        <dbReference type="SAM" id="Phobius"/>
    </source>
</evidence>
<dbReference type="Gene3D" id="1.20.1070.10">
    <property type="entry name" value="Rhodopsin 7-helix transmembrane proteins"/>
    <property type="match status" value="1"/>
</dbReference>
<dbReference type="PANTHER" id="PTHR24248:SF200">
    <property type="entry name" value="5-HYDROXYTRYPTAMINE RECEPTOR 1B-LIKE ISOFORM X1"/>
    <property type="match status" value="1"/>
</dbReference>
<evidence type="ECO:0000256" key="7">
    <source>
        <dbReference type="ARBA" id="ARBA00023136"/>
    </source>
</evidence>
<name>A0A7R9MAL7_9ACAR</name>
<dbReference type="EMBL" id="OC926337">
    <property type="protein sequence ID" value="CAD7656657.1"/>
    <property type="molecule type" value="Genomic_DNA"/>
</dbReference>
<keyword evidence="5 11" id="KW-1133">Transmembrane helix</keyword>
<feature type="non-terminal residue" evidence="13">
    <location>
        <position position="1"/>
    </location>
</feature>
<feature type="transmembrane region" description="Helical" evidence="11">
    <location>
        <begin position="354"/>
        <end position="372"/>
    </location>
</feature>
<dbReference type="PANTHER" id="PTHR24248">
    <property type="entry name" value="ADRENERGIC RECEPTOR-RELATED G-PROTEIN COUPLED RECEPTOR"/>
    <property type="match status" value="1"/>
</dbReference>
<evidence type="ECO:0000313" key="13">
    <source>
        <dbReference type="EMBL" id="CAD7656657.1"/>
    </source>
</evidence>
<keyword evidence="7 11" id="KW-0472">Membrane</keyword>
<feature type="transmembrane region" description="Helical" evidence="11">
    <location>
        <begin position="139"/>
        <end position="159"/>
    </location>
</feature>
<sequence>ELFFNSSLNEVHKELYKNSILFIISTSIILAILTICTVIGNILVIAAVLLERNLRTPANYLVLSLAVADFLVACLVMPLGAVYEIQGQWTLGDLLCEFWISVDVLCCSASILHLLAIAVDRYWAVTNVDYIHQRNAKRIGLMIVSIWLVAAIIALAPNFGWKDSEFKNRIRVGKICLVSQNISYQIFATVATFYGPLILILVLYWKIYQVARKRIRRKPGSTIEVRNSHTETQPSAPNSIQTISTAVDNNSQSTELNHLTARLAFHSIGPPMMSIVTDRSTSTTTCTSTATNHSPPMFKPILLRSKSTLKQSLNSKREKKAAKTLAIVTGVFVICWAPFFILALLMPICSTCSPPLLLISVFLWLGYVNSYVSPLSQTFRQNSLQSFIISLVTPNNVFL</sequence>
<dbReference type="GO" id="GO:0043410">
    <property type="term" value="P:positive regulation of MAPK cascade"/>
    <property type="evidence" value="ECO:0007669"/>
    <property type="project" value="TreeGrafter"/>
</dbReference>
<dbReference type="OrthoDB" id="10034726at2759"/>
<keyword evidence="9 10" id="KW-0807">Transducer</keyword>
<dbReference type="PRINTS" id="PR00237">
    <property type="entry name" value="GPCRRHODOPSN"/>
</dbReference>
<dbReference type="CDD" id="cd15331">
    <property type="entry name" value="7tmA_5-HT1A_invertebrates"/>
    <property type="match status" value="1"/>
</dbReference>
<dbReference type="PROSITE" id="PS00237">
    <property type="entry name" value="G_PROTEIN_RECEP_F1_1"/>
    <property type="match status" value="1"/>
</dbReference>
<dbReference type="AlphaFoldDB" id="A0A7R9MAL7"/>
<keyword evidence="14" id="KW-1185">Reference proteome</keyword>
<evidence type="ECO:0000256" key="2">
    <source>
        <dbReference type="ARBA" id="ARBA00010663"/>
    </source>
</evidence>
<protein>
    <recommendedName>
        <fullName evidence="12">G-protein coupled receptors family 1 profile domain-containing protein</fullName>
    </recommendedName>
</protein>
<evidence type="ECO:0000256" key="9">
    <source>
        <dbReference type="ARBA" id="ARBA00023224"/>
    </source>
</evidence>
<dbReference type="GO" id="GO:0005886">
    <property type="term" value="C:plasma membrane"/>
    <property type="evidence" value="ECO:0007669"/>
    <property type="project" value="UniProtKB-SubCell"/>
</dbReference>
<evidence type="ECO:0000256" key="5">
    <source>
        <dbReference type="ARBA" id="ARBA00022989"/>
    </source>
</evidence>
<evidence type="ECO:0000256" key="1">
    <source>
        <dbReference type="ARBA" id="ARBA00004651"/>
    </source>
</evidence>
<dbReference type="PROSITE" id="PS50262">
    <property type="entry name" value="G_PROTEIN_RECEP_F1_2"/>
    <property type="match status" value="1"/>
</dbReference>
<dbReference type="InterPro" id="IPR000276">
    <property type="entry name" value="GPCR_Rhodpsn"/>
</dbReference>
<dbReference type="Pfam" id="PF00001">
    <property type="entry name" value="7tm_1"/>
    <property type="match status" value="1"/>
</dbReference>
<dbReference type="EMBL" id="CAJPVJ010011512">
    <property type="protein sequence ID" value="CAG2173844.1"/>
    <property type="molecule type" value="Genomic_DNA"/>
</dbReference>
<keyword evidence="4 10" id="KW-0812">Transmembrane</keyword>
<keyword evidence="6 10" id="KW-0297">G-protein coupled receptor</keyword>
<gene>
    <name evidence="13" type="ORF">ONB1V03_LOCUS13293</name>
</gene>
<feature type="non-terminal residue" evidence="13">
    <location>
        <position position="399"/>
    </location>
</feature>
<feature type="transmembrane region" description="Helical" evidence="11">
    <location>
        <begin position="98"/>
        <end position="119"/>
    </location>
</feature>
<keyword evidence="3" id="KW-1003">Cell membrane</keyword>
<feature type="transmembrane region" description="Helical" evidence="11">
    <location>
        <begin position="20"/>
        <end position="48"/>
    </location>
</feature>
<feature type="transmembrane region" description="Helical" evidence="11">
    <location>
        <begin position="60"/>
        <end position="83"/>
    </location>
</feature>
<dbReference type="GO" id="GO:0004930">
    <property type="term" value="F:G protein-coupled receptor activity"/>
    <property type="evidence" value="ECO:0007669"/>
    <property type="project" value="UniProtKB-KW"/>
</dbReference>
<evidence type="ECO:0000256" key="8">
    <source>
        <dbReference type="ARBA" id="ARBA00023170"/>
    </source>
</evidence>
<evidence type="ECO:0000259" key="12">
    <source>
        <dbReference type="PROSITE" id="PS50262"/>
    </source>
</evidence>
<feature type="domain" description="G-protein coupled receptors family 1 profile" evidence="12">
    <location>
        <begin position="40"/>
        <end position="377"/>
    </location>
</feature>
<dbReference type="SMART" id="SM01381">
    <property type="entry name" value="7TM_GPCR_Srsx"/>
    <property type="match status" value="1"/>
</dbReference>
<reference evidence="13" key="1">
    <citation type="submission" date="2020-11" db="EMBL/GenBank/DDBJ databases">
        <authorList>
            <person name="Tran Van P."/>
        </authorList>
    </citation>
    <scope>NUCLEOTIDE SEQUENCE</scope>
</reference>
<keyword evidence="8 10" id="KW-0675">Receptor</keyword>
<evidence type="ECO:0000256" key="10">
    <source>
        <dbReference type="RuleBase" id="RU000688"/>
    </source>
</evidence>
<feature type="transmembrane region" description="Helical" evidence="11">
    <location>
        <begin position="186"/>
        <end position="208"/>
    </location>
</feature>
<organism evidence="13">
    <name type="scientific">Oppiella nova</name>
    <dbReference type="NCBI Taxonomy" id="334625"/>
    <lineage>
        <taxon>Eukaryota</taxon>
        <taxon>Metazoa</taxon>
        <taxon>Ecdysozoa</taxon>
        <taxon>Arthropoda</taxon>
        <taxon>Chelicerata</taxon>
        <taxon>Arachnida</taxon>
        <taxon>Acari</taxon>
        <taxon>Acariformes</taxon>
        <taxon>Sarcoptiformes</taxon>
        <taxon>Oribatida</taxon>
        <taxon>Brachypylina</taxon>
        <taxon>Oppioidea</taxon>
        <taxon>Oppiidae</taxon>
        <taxon>Oppiella</taxon>
    </lineage>
</organism>
<evidence type="ECO:0000256" key="6">
    <source>
        <dbReference type="ARBA" id="ARBA00023040"/>
    </source>
</evidence>